<dbReference type="AlphaFoldDB" id="A0AAE3XGU5"/>
<proteinExistence type="predicted"/>
<organism evidence="1 2">
    <name type="scientific">Deinococcus soli</name>
    <name type="common">ex Cha et al. 2016</name>
    <dbReference type="NCBI Taxonomy" id="1309411"/>
    <lineage>
        <taxon>Bacteria</taxon>
        <taxon>Thermotogati</taxon>
        <taxon>Deinococcota</taxon>
        <taxon>Deinococci</taxon>
        <taxon>Deinococcales</taxon>
        <taxon>Deinococcaceae</taxon>
        <taxon>Deinococcus</taxon>
    </lineage>
</organism>
<gene>
    <name evidence="1" type="ORF">J2Y00_004066</name>
</gene>
<dbReference type="Proteomes" id="UP001185331">
    <property type="component" value="Unassembled WGS sequence"/>
</dbReference>
<evidence type="ECO:0000313" key="2">
    <source>
        <dbReference type="Proteomes" id="UP001185331"/>
    </source>
</evidence>
<sequence length="38" mass="4356">MAAFLRRLFSRRISSPIHTRQTAPITELDLLRALGCDE</sequence>
<comment type="caution">
    <text evidence="1">The sequence shown here is derived from an EMBL/GenBank/DDBJ whole genome shotgun (WGS) entry which is preliminary data.</text>
</comment>
<dbReference type="EMBL" id="JAVDQK010000013">
    <property type="protein sequence ID" value="MDR6220448.1"/>
    <property type="molecule type" value="Genomic_DNA"/>
</dbReference>
<reference evidence="1" key="1">
    <citation type="submission" date="2023-07" db="EMBL/GenBank/DDBJ databases">
        <title>Sorghum-associated microbial communities from plants grown in Nebraska, USA.</title>
        <authorList>
            <person name="Schachtman D."/>
        </authorList>
    </citation>
    <scope>NUCLEOTIDE SEQUENCE</scope>
    <source>
        <strain evidence="1">BE330</strain>
    </source>
</reference>
<protein>
    <submittedName>
        <fullName evidence="1">Uncharacterized protein</fullName>
    </submittedName>
</protein>
<accession>A0AAE3XGU5</accession>
<name>A0AAE3XGU5_9DEIO</name>
<evidence type="ECO:0000313" key="1">
    <source>
        <dbReference type="EMBL" id="MDR6220448.1"/>
    </source>
</evidence>